<dbReference type="RefSeq" id="WP_148375863.1">
    <property type="nucleotide sequence ID" value="NZ_VSIY01000003.1"/>
</dbReference>
<accession>A0A5D0RMM2</accession>
<keyword evidence="2" id="KW-1185">Reference proteome</keyword>
<organism evidence="1 2">
    <name type="scientific">Maritimibacter fusiformis</name>
    <dbReference type="NCBI Taxonomy" id="2603819"/>
    <lineage>
        <taxon>Bacteria</taxon>
        <taxon>Pseudomonadati</taxon>
        <taxon>Pseudomonadota</taxon>
        <taxon>Alphaproteobacteria</taxon>
        <taxon>Rhodobacterales</taxon>
        <taxon>Roseobacteraceae</taxon>
        <taxon>Maritimibacter</taxon>
    </lineage>
</organism>
<dbReference type="Pfam" id="PF11351">
    <property type="entry name" value="GTA_holin_3TM"/>
    <property type="match status" value="1"/>
</dbReference>
<comment type="caution">
    <text evidence="1">The sequence shown here is derived from an EMBL/GenBank/DDBJ whole genome shotgun (WGS) entry which is preliminary data.</text>
</comment>
<name>A0A5D0RMM2_9RHOB</name>
<reference evidence="1 2" key="1">
    <citation type="submission" date="2019-08" db="EMBL/GenBank/DDBJ databases">
        <title>Identification of a novel species of the genus Boseongicola.</title>
        <authorList>
            <person name="Zhang X.-Q."/>
        </authorList>
    </citation>
    <scope>NUCLEOTIDE SEQUENCE [LARGE SCALE GENOMIC DNA]</scope>
    <source>
        <strain evidence="1 2">HY14</strain>
    </source>
</reference>
<evidence type="ECO:0000313" key="1">
    <source>
        <dbReference type="EMBL" id="TYB82772.1"/>
    </source>
</evidence>
<proteinExistence type="predicted"/>
<dbReference type="EMBL" id="VSIY01000003">
    <property type="protein sequence ID" value="TYB82772.1"/>
    <property type="molecule type" value="Genomic_DNA"/>
</dbReference>
<evidence type="ECO:0000313" key="2">
    <source>
        <dbReference type="Proteomes" id="UP000322080"/>
    </source>
</evidence>
<dbReference type="InterPro" id="IPR021497">
    <property type="entry name" value="GTA_holin_3TM"/>
</dbReference>
<dbReference type="AlphaFoldDB" id="A0A5D0RMM2"/>
<dbReference type="Proteomes" id="UP000322080">
    <property type="component" value="Unassembled WGS sequence"/>
</dbReference>
<sequence length="177" mass="19044">MGLIGTILGALFGGGRNVVRETAEVFFENTEAGAAREADWRAAALAEFAAEFTGERRGWFDRLMDGLNRLPRPALAIGTLGLFLAAMTDPIWFAARMQGLALVPEPLWWLMGAIVSFYFGARHQLKGQEFQRALTQTMLRTSMVTRNLAALGALEAGASAAGDANPALDDWRAGNGA</sequence>
<protein>
    <submittedName>
        <fullName evidence="1">Carboxylesterase</fullName>
    </submittedName>
</protein>
<gene>
    <name evidence="1" type="ORF">FVF75_00885</name>
</gene>